<name>A0ABN9QX71_9DINO</name>
<protein>
    <submittedName>
        <fullName evidence="2">Uncharacterized protein</fullName>
    </submittedName>
</protein>
<comment type="caution">
    <text evidence="2">The sequence shown here is derived from an EMBL/GenBank/DDBJ whole genome shotgun (WGS) entry which is preliminary data.</text>
</comment>
<evidence type="ECO:0000256" key="1">
    <source>
        <dbReference type="SAM" id="MobiDB-lite"/>
    </source>
</evidence>
<accession>A0ABN9QX71</accession>
<proteinExistence type="predicted"/>
<evidence type="ECO:0000313" key="3">
    <source>
        <dbReference type="Proteomes" id="UP001189429"/>
    </source>
</evidence>
<gene>
    <name evidence="2" type="ORF">PCOR1329_LOCUS15727</name>
</gene>
<reference evidence="2" key="1">
    <citation type="submission" date="2023-10" db="EMBL/GenBank/DDBJ databases">
        <authorList>
            <person name="Chen Y."/>
            <person name="Shah S."/>
            <person name="Dougan E. K."/>
            <person name="Thang M."/>
            <person name="Chan C."/>
        </authorList>
    </citation>
    <scope>NUCLEOTIDE SEQUENCE [LARGE SCALE GENOMIC DNA]</scope>
</reference>
<feature type="compositionally biased region" description="Pro residues" evidence="1">
    <location>
        <begin position="1"/>
        <end position="10"/>
    </location>
</feature>
<sequence>MTSSAPPPRAAPRTTSGRAARRARLRATHARKAQQASHRLAGLLAAGPPPGLCCDDFAYFYANQHAFEEQYAFEEQHAVTEHLAEFGHCEFVADAVPSHLGDGLTTAPTHRGHDGAQLFAPKDDIEQQASGEKFINEEAGDNQAPAISDGEPVASQLRIDSASPKQDSFKVPVEEMMVAPQELPPSEEPTGDPQQPDEILRQYPPLDFVRALRPLEREPAVKEFMARVPTESTDMQADLPTVDSKGLNDTACESLEVIDWRAETDEPLEQPVVEAWDVRVEDHPLSDNKELSDTTCGILEPAKKSDAKIKMKLKTHLFRVDFRNMSLRAVNRNGLGTRLRLCRDLL</sequence>
<dbReference type="Proteomes" id="UP001189429">
    <property type="component" value="Unassembled WGS sequence"/>
</dbReference>
<organism evidence="2 3">
    <name type="scientific">Prorocentrum cordatum</name>
    <dbReference type="NCBI Taxonomy" id="2364126"/>
    <lineage>
        <taxon>Eukaryota</taxon>
        <taxon>Sar</taxon>
        <taxon>Alveolata</taxon>
        <taxon>Dinophyceae</taxon>
        <taxon>Prorocentrales</taxon>
        <taxon>Prorocentraceae</taxon>
        <taxon>Prorocentrum</taxon>
    </lineage>
</organism>
<evidence type="ECO:0000313" key="2">
    <source>
        <dbReference type="EMBL" id="CAK0810953.1"/>
    </source>
</evidence>
<feature type="region of interest" description="Disordered" evidence="1">
    <location>
        <begin position="1"/>
        <end position="20"/>
    </location>
</feature>
<dbReference type="EMBL" id="CAUYUJ010004780">
    <property type="protein sequence ID" value="CAK0810953.1"/>
    <property type="molecule type" value="Genomic_DNA"/>
</dbReference>
<keyword evidence="3" id="KW-1185">Reference proteome</keyword>